<keyword evidence="6 11" id="KW-0418">Kinase</keyword>
<keyword evidence="3" id="KW-0597">Phosphoprotein</keyword>
<evidence type="ECO:0000256" key="1">
    <source>
        <dbReference type="ARBA" id="ARBA00000085"/>
    </source>
</evidence>
<dbReference type="PROSITE" id="PS50109">
    <property type="entry name" value="HIS_KIN"/>
    <property type="match status" value="1"/>
</dbReference>
<dbReference type="GO" id="GO:0005524">
    <property type="term" value="F:ATP binding"/>
    <property type="evidence" value="ECO:0007669"/>
    <property type="project" value="UniProtKB-KW"/>
</dbReference>
<keyword evidence="4" id="KW-0808">Transferase</keyword>
<keyword evidence="8" id="KW-0902">Two-component regulatory system</keyword>
<keyword evidence="5" id="KW-0547">Nucleotide-binding</keyword>
<feature type="transmembrane region" description="Helical" evidence="9">
    <location>
        <begin position="6"/>
        <end position="23"/>
    </location>
</feature>
<feature type="transmembrane region" description="Helical" evidence="9">
    <location>
        <begin position="256"/>
        <end position="273"/>
    </location>
</feature>
<dbReference type="PRINTS" id="PR00344">
    <property type="entry name" value="BCTRLSENSOR"/>
</dbReference>
<evidence type="ECO:0000256" key="9">
    <source>
        <dbReference type="SAM" id="Phobius"/>
    </source>
</evidence>
<dbReference type="SMART" id="SM00388">
    <property type="entry name" value="HisKA"/>
    <property type="match status" value="1"/>
</dbReference>
<evidence type="ECO:0000313" key="12">
    <source>
        <dbReference type="Proteomes" id="UP000488506"/>
    </source>
</evidence>
<keyword evidence="9" id="KW-1133">Transmembrane helix</keyword>
<evidence type="ECO:0000256" key="2">
    <source>
        <dbReference type="ARBA" id="ARBA00012438"/>
    </source>
</evidence>
<feature type="transmembrane region" description="Helical" evidence="9">
    <location>
        <begin position="193"/>
        <end position="211"/>
    </location>
</feature>
<dbReference type="Pfam" id="PF00512">
    <property type="entry name" value="HisKA"/>
    <property type="match status" value="1"/>
</dbReference>
<dbReference type="Proteomes" id="UP000488506">
    <property type="component" value="Unassembled WGS sequence"/>
</dbReference>
<dbReference type="InterPro" id="IPR005467">
    <property type="entry name" value="His_kinase_dom"/>
</dbReference>
<dbReference type="Pfam" id="PF16927">
    <property type="entry name" value="HisKA_7TM"/>
    <property type="match status" value="1"/>
</dbReference>
<dbReference type="Gene3D" id="3.30.565.10">
    <property type="entry name" value="Histidine kinase-like ATPase, C-terminal domain"/>
    <property type="match status" value="1"/>
</dbReference>
<reference evidence="11 12" key="1">
    <citation type="submission" date="2019-12" db="EMBL/GenBank/DDBJ databases">
        <authorList>
            <person name="Wolfe R."/>
            <person name="Danczak R."/>
            <person name="Wilkins M."/>
        </authorList>
    </citation>
    <scope>NUCLEOTIDE SEQUENCE [LARGE SCALE GENOMIC DNA]</scope>
    <source>
        <strain evidence="11">X2_MaxBin.013</strain>
    </source>
</reference>
<dbReference type="PANTHER" id="PTHR43065:SF10">
    <property type="entry name" value="PEROXIDE STRESS-ACTIVATED HISTIDINE KINASE MAK3"/>
    <property type="match status" value="1"/>
</dbReference>
<evidence type="ECO:0000256" key="5">
    <source>
        <dbReference type="ARBA" id="ARBA00022741"/>
    </source>
</evidence>
<evidence type="ECO:0000256" key="6">
    <source>
        <dbReference type="ARBA" id="ARBA00022777"/>
    </source>
</evidence>
<dbReference type="InterPro" id="IPR031621">
    <property type="entry name" value="HisKA_7TM"/>
</dbReference>
<dbReference type="Gene3D" id="3.30.450.40">
    <property type="match status" value="1"/>
</dbReference>
<comment type="catalytic activity">
    <reaction evidence="1">
        <text>ATP + protein L-histidine = ADP + protein N-phospho-L-histidine.</text>
        <dbReference type="EC" id="2.7.13.3"/>
    </reaction>
</comment>
<accession>A0A833L182</accession>
<dbReference type="InterPro" id="IPR036890">
    <property type="entry name" value="HATPase_C_sf"/>
</dbReference>
<comment type="caution">
    <text evidence="11">The sequence shown here is derived from an EMBL/GenBank/DDBJ whole genome shotgun (WGS) entry which is preliminary data.</text>
</comment>
<dbReference type="Gene3D" id="1.10.287.130">
    <property type="match status" value="1"/>
</dbReference>
<dbReference type="SUPFAM" id="SSF55781">
    <property type="entry name" value="GAF domain-like"/>
    <property type="match status" value="1"/>
</dbReference>
<dbReference type="InterPro" id="IPR003594">
    <property type="entry name" value="HATPase_dom"/>
</dbReference>
<feature type="transmembrane region" description="Helical" evidence="9">
    <location>
        <begin position="220"/>
        <end position="244"/>
    </location>
</feature>
<feature type="transmembrane region" description="Helical" evidence="9">
    <location>
        <begin position="30"/>
        <end position="49"/>
    </location>
</feature>
<dbReference type="SUPFAM" id="SSF55874">
    <property type="entry name" value="ATPase domain of HSP90 chaperone/DNA topoisomerase II/histidine kinase"/>
    <property type="match status" value="1"/>
</dbReference>
<feature type="transmembrane region" description="Helical" evidence="9">
    <location>
        <begin position="92"/>
        <end position="113"/>
    </location>
</feature>
<organism evidence="11 12">
    <name type="scientific">Candidatus Saganbacteria bacterium</name>
    <dbReference type="NCBI Taxonomy" id="2575572"/>
    <lineage>
        <taxon>Bacteria</taxon>
        <taxon>Bacillati</taxon>
        <taxon>Saganbacteria</taxon>
    </lineage>
</organism>
<dbReference type="PANTHER" id="PTHR43065">
    <property type="entry name" value="SENSOR HISTIDINE KINASE"/>
    <property type="match status" value="1"/>
</dbReference>
<dbReference type="EMBL" id="WPAF01000010">
    <property type="protein sequence ID" value="KAF0134243.1"/>
    <property type="molecule type" value="Genomic_DNA"/>
</dbReference>
<evidence type="ECO:0000256" key="7">
    <source>
        <dbReference type="ARBA" id="ARBA00022840"/>
    </source>
</evidence>
<dbReference type="SMART" id="SM00387">
    <property type="entry name" value="HATPase_c"/>
    <property type="match status" value="1"/>
</dbReference>
<evidence type="ECO:0000313" key="11">
    <source>
        <dbReference type="EMBL" id="KAF0134243.1"/>
    </source>
</evidence>
<gene>
    <name evidence="11" type="ORF">FD145_755</name>
</gene>
<sequence>MSFYIVSLFFTGISSILLGGFVFKRDRPANISLALYTFAVAVWCLGQAFGELSPAKEQVLFWTRINLSGAIFIPFFYYTFVNAFLGEKKKIITYAGLLFCFVLLILDTTPFFISDVSRRYVYRYYPVAGPGYLIFAGYFFVMVATGFYKLVQAARNSVGNRRNQILYIILASIMGFGGGVTAFLPAFNIDFPYLAHYFLPFYFLVAIYAIFRHQLLDIRVILRGGLVYSIITLFFTGIYALLVFSFKEFFQAVTGWHSFFATIVIVFGGVILFDPLRKWVQGGVDKLFFREKIDYQKALKDLSQAAVTIFDEKELIDLVTKTIKEKMRVKSVAVMPHEADSQGFELSYKLVSKGVLFGTLNLGAKESGEMYTEEDKDLLVTLANQMAIALNNAALYREVLRSEKLNALGTMAAGLAHEIKNPLASIKGMTQILPENIADNEFIAKYSDIVPRQLDRINNIIETLLKIGKPQSFVKTRVDLSKILLDLIKLIESQCREKKIAIEKEIEEKVFVEGDADQLMQAFMNLILNAVDSMPHGGRLKILNFRYRVDYAAVEVSDAGSGISPENLKKVFDPFFTTKEKGSGLGLAVTYRIIKEHKGEIEVLSELNKGTTFKVWLCIKQKE</sequence>
<dbReference type="CDD" id="cd00082">
    <property type="entry name" value="HisKA"/>
    <property type="match status" value="1"/>
</dbReference>
<dbReference type="EC" id="2.7.13.3" evidence="2"/>
<feature type="transmembrane region" description="Helical" evidence="9">
    <location>
        <begin position="165"/>
        <end position="187"/>
    </location>
</feature>
<dbReference type="InterPro" id="IPR004358">
    <property type="entry name" value="Sig_transdc_His_kin-like_C"/>
</dbReference>
<evidence type="ECO:0000259" key="10">
    <source>
        <dbReference type="PROSITE" id="PS50109"/>
    </source>
</evidence>
<dbReference type="InterPro" id="IPR036097">
    <property type="entry name" value="HisK_dim/P_sf"/>
</dbReference>
<proteinExistence type="predicted"/>
<feature type="domain" description="Histidine kinase" evidence="10">
    <location>
        <begin position="414"/>
        <end position="621"/>
    </location>
</feature>
<evidence type="ECO:0000256" key="3">
    <source>
        <dbReference type="ARBA" id="ARBA00022553"/>
    </source>
</evidence>
<dbReference type="AlphaFoldDB" id="A0A833L182"/>
<feature type="transmembrane region" description="Helical" evidence="9">
    <location>
        <begin position="61"/>
        <end position="80"/>
    </location>
</feature>
<dbReference type="InterPro" id="IPR003661">
    <property type="entry name" value="HisK_dim/P_dom"/>
</dbReference>
<dbReference type="Pfam" id="PF02518">
    <property type="entry name" value="HATPase_c"/>
    <property type="match status" value="1"/>
</dbReference>
<protein>
    <recommendedName>
        <fullName evidence="2">histidine kinase</fullName>
        <ecNumber evidence="2">2.7.13.3</ecNumber>
    </recommendedName>
</protein>
<keyword evidence="9" id="KW-0812">Transmembrane</keyword>
<keyword evidence="7" id="KW-0067">ATP-binding</keyword>
<dbReference type="InterPro" id="IPR029016">
    <property type="entry name" value="GAF-like_dom_sf"/>
</dbReference>
<dbReference type="SUPFAM" id="SSF47384">
    <property type="entry name" value="Homodimeric domain of signal transducing histidine kinase"/>
    <property type="match status" value="1"/>
</dbReference>
<keyword evidence="9" id="KW-0472">Membrane</keyword>
<name>A0A833L182_UNCSA</name>
<evidence type="ECO:0000256" key="8">
    <source>
        <dbReference type="ARBA" id="ARBA00023012"/>
    </source>
</evidence>
<evidence type="ECO:0000256" key="4">
    <source>
        <dbReference type="ARBA" id="ARBA00022679"/>
    </source>
</evidence>
<feature type="transmembrane region" description="Helical" evidence="9">
    <location>
        <begin position="133"/>
        <end position="153"/>
    </location>
</feature>
<dbReference type="GO" id="GO:0000155">
    <property type="term" value="F:phosphorelay sensor kinase activity"/>
    <property type="evidence" value="ECO:0007669"/>
    <property type="project" value="InterPro"/>
</dbReference>